<dbReference type="EMBL" id="QUTE01009463">
    <property type="protein sequence ID" value="RHZ18664.1"/>
    <property type="molecule type" value="Genomic_DNA"/>
</dbReference>
<dbReference type="Gene3D" id="3.40.50.80">
    <property type="entry name" value="Nucleotide-binding domain of ferredoxin-NADP reductase (FNR) module"/>
    <property type="match status" value="1"/>
</dbReference>
<dbReference type="PANTHER" id="PTHR19384">
    <property type="entry name" value="NITRIC OXIDE SYNTHASE-RELATED"/>
    <property type="match status" value="1"/>
</dbReference>
<evidence type="ECO:0000313" key="6">
    <source>
        <dbReference type="EMBL" id="RLO02307.1"/>
    </source>
</evidence>
<dbReference type="EMBL" id="QUTI01033881">
    <property type="protein sequence ID" value="RLO02307.1"/>
    <property type="molecule type" value="Genomic_DNA"/>
</dbReference>
<name>A0A397FF67_APHAT</name>
<evidence type="ECO:0000256" key="4">
    <source>
        <dbReference type="SAM" id="MobiDB-lite"/>
    </source>
</evidence>
<dbReference type="PANTHER" id="PTHR19384:SF17">
    <property type="entry name" value="NADPH--CYTOCHROME P450 REDUCTASE"/>
    <property type="match status" value="1"/>
</dbReference>
<dbReference type="AlphaFoldDB" id="A0A397FF67"/>
<accession>A0A397FF67</accession>
<reference evidence="6 8" key="1">
    <citation type="journal article" date="2018" name="J. Invertebr. Pathol.">
        <title>New genotyping method for the causative agent of crayfish plague (Aphanomyces astaci) based on whole genome data.</title>
        <authorList>
            <person name="Minardi D."/>
            <person name="Studholme D.J."/>
            <person name="van der Giezen M."/>
            <person name="Pretto T."/>
            <person name="Oidtmann B."/>
        </authorList>
    </citation>
    <scope>NUCLEOTIDE SEQUENCE [LARGE SCALE GENOMIC DNA]</scope>
    <source>
        <strain evidence="6 8">KB13</strain>
    </source>
</reference>
<feature type="non-terminal residue" evidence="5">
    <location>
        <position position="1"/>
    </location>
</feature>
<dbReference type="Proteomes" id="UP000275652">
    <property type="component" value="Unassembled WGS sequence"/>
</dbReference>
<organism evidence="5 7">
    <name type="scientific">Aphanomyces astaci</name>
    <name type="common">Crayfish plague agent</name>
    <dbReference type="NCBI Taxonomy" id="112090"/>
    <lineage>
        <taxon>Eukaryota</taxon>
        <taxon>Sar</taxon>
        <taxon>Stramenopiles</taxon>
        <taxon>Oomycota</taxon>
        <taxon>Saprolegniomycetes</taxon>
        <taxon>Saprolegniales</taxon>
        <taxon>Verrucalvaceae</taxon>
        <taxon>Aphanomyces</taxon>
    </lineage>
</organism>
<feature type="compositionally biased region" description="Basic and acidic residues" evidence="4">
    <location>
        <begin position="156"/>
        <end position="170"/>
    </location>
</feature>
<dbReference type="EC" id="1.6.2.4" evidence="2"/>
<protein>
    <recommendedName>
        <fullName evidence="2">NADPH--hemoprotein reductase</fullName>
        <ecNumber evidence="2">1.6.2.4</ecNumber>
    </recommendedName>
</protein>
<keyword evidence="1" id="KW-0285">Flavoprotein</keyword>
<feature type="region of interest" description="Disordered" evidence="4">
    <location>
        <begin position="156"/>
        <end position="190"/>
    </location>
</feature>
<feature type="compositionally biased region" description="Low complexity" evidence="4">
    <location>
        <begin position="263"/>
        <end position="284"/>
    </location>
</feature>
<evidence type="ECO:0000256" key="2">
    <source>
        <dbReference type="ARBA" id="ARBA00023797"/>
    </source>
</evidence>
<reference evidence="5 7" key="2">
    <citation type="submission" date="2018-08" db="EMBL/GenBank/DDBJ databases">
        <title>Aphanomyces genome sequencing and annotation.</title>
        <authorList>
            <person name="Minardi D."/>
            <person name="Oidtmann B."/>
            <person name="Van Der Giezen M."/>
            <person name="Studholme D.J."/>
        </authorList>
    </citation>
    <scope>NUCLEOTIDE SEQUENCE [LARGE SCALE GENOMIC DNA]</scope>
    <source>
        <strain evidence="5 7">197901</strain>
    </source>
</reference>
<gene>
    <name evidence="6" type="ORF">DYB28_014440</name>
    <name evidence="5" type="ORF">DYB31_015802</name>
</gene>
<dbReference type="Proteomes" id="UP000266196">
    <property type="component" value="Unassembled WGS sequence"/>
</dbReference>
<dbReference type="GO" id="GO:0003958">
    <property type="term" value="F:NADPH-hemoprotein reductase activity"/>
    <property type="evidence" value="ECO:0007669"/>
    <property type="project" value="UniProtKB-EC"/>
</dbReference>
<comment type="caution">
    <text evidence="5">The sequence shown here is derived from an EMBL/GenBank/DDBJ whole genome shotgun (WGS) entry which is preliminary data.</text>
</comment>
<feature type="region of interest" description="Disordered" evidence="4">
    <location>
        <begin position="257"/>
        <end position="309"/>
    </location>
</feature>
<evidence type="ECO:0000313" key="8">
    <source>
        <dbReference type="Proteomes" id="UP000275652"/>
    </source>
</evidence>
<feature type="coiled-coil region" evidence="3">
    <location>
        <begin position="311"/>
        <end position="338"/>
    </location>
</feature>
<keyword evidence="3" id="KW-0175">Coiled coil</keyword>
<dbReference type="GO" id="GO:0005829">
    <property type="term" value="C:cytosol"/>
    <property type="evidence" value="ECO:0007669"/>
    <property type="project" value="TreeGrafter"/>
</dbReference>
<dbReference type="InterPro" id="IPR039261">
    <property type="entry name" value="FNR_nucleotide-bd"/>
</dbReference>
<feature type="compositionally biased region" description="Basic and acidic residues" evidence="4">
    <location>
        <begin position="121"/>
        <end position="140"/>
    </location>
</feature>
<evidence type="ECO:0000256" key="3">
    <source>
        <dbReference type="SAM" id="Coils"/>
    </source>
</evidence>
<dbReference type="SUPFAM" id="SSF52343">
    <property type="entry name" value="Ferredoxin reductase-like, C-terminal NADP-linked domain"/>
    <property type="match status" value="1"/>
</dbReference>
<proteinExistence type="predicted"/>
<dbReference type="VEuPathDB" id="FungiDB:H257_01452"/>
<feature type="region of interest" description="Disordered" evidence="4">
    <location>
        <begin position="119"/>
        <end position="140"/>
    </location>
</feature>
<dbReference type="GO" id="GO:0050660">
    <property type="term" value="F:flavin adenine dinucleotide binding"/>
    <property type="evidence" value="ECO:0007669"/>
    <property type="project" value="TreeGrafter"/>
</dbReference>
<evidence type="ECO:0000313" key="5">
    <source>
        <dbReference type="EMBL" id="RHZ18664.1"/>
    </source>
</evidence>
<dbReference type="GO" id="GO:0010181">
    <property type="term" value="F:FMN binding"/>
    <property type="evidence" value="ECO:0007669"/>
    <property type="project" value="TreeGrafter"/>
</dbReference>
<sequence length="462" mass="51397">AQKVYVQHLIRQQGAALWKVLAAGGYVYVCGATLMGTDVHKAFVELVQTHGAKSVVDATRYVQDLQHNHRYIQELWFQLEEMSDTPRAKLHALRPAVGVPSSQARPPALDADSVMRPILQSKKDFKSPRRPSRAVDKSHPADTYTVILPEIYDAIKPESRGEGDMMDRRHSSNQATRPRSNGPEAGDVLGGAATSIRVDDAKPPLASDVYFELQKQSMGMQSPRARQSAMQRHLYHDKMQQKYHEMRVLRARVKQMEAELAKTSSQAATSSSSSDESQSTVDSATDAPQVVDKASSPAKPPQNDVASRERMQKLERHLMLAKNEIATLNDQLDVARTNDKAKIDTLQAKLELERVANKVLGERVFDVDASLRVCVSKLTEAESALAQERQEREAMITQLTTMSRQAISDHRRRAVSSKVKGVISSMGKGTLQTKLDATTQRLLDMEVRVITVKTLGRRSDVQ</sequence>
<evidence type="ECO:0000256" key="1">
    <source>
        <dbReference type="ARBA" id="ARBA00022630"/>
    </source>
</evidence>
<evidence type="ECO:0000313" key="7">
    <source>
        <dbReference type="Proteomes" id="UP000266196"/>
    </source>
</evidence>